<evidence type="ECO:0000313" key="3">
    <source>
        <dbReference type="Proteomes" id="UP001494672"/>
    </source>
</evidence>
<sequence>MTIGVCDVNPDETQRTVYFLRSQIKNNIIDNENVRFVSYNLDSVMLDIDYQKFDCDIFITELLYPNGKNGVNLAKRINAVAPSCKILFYVNKIPEELDIYEANHVNCMLKGRHDARLVTFMNDLVEKMNNDDKKQFIKIRYDRNVNILDCRDIMYIKIENRVTIYYTNRKNDQRDGKYYEYRPLSEIMKELPDNFVRCSAAAVVNRDYISNYNHQTVTMVDGEEIKIGRRYGDVNANRKEKVVQ</sequence>
<dbReference type="Gene3D" id="2.40.50.1020">
    <property type="entry name" value="LytTr DNA-binding domain"/>
    <property type="match status" value="1"/>
</dbReference>
<protein>
    <submittedName>
        <fullName evidence="2">LytTR family transcriptional regulator DNA-binding domain-containing protein</fullName>
    </submittedName>
</protein>
<dbReference type="RefSeq" id="WP_022216241.1">
    <property type="nucleotide sequence ID" value="NZ_JBBNGJ010000005.1"/>
</dbReference>
<feature type="domain" description="HTH LytTR-type" evidence="1">
    <location>
        <begin position="137"/>
        <end position="231"/>
    </location>
</feature>
<dbReference type="SMART" id="SM00850">
    <property type="entry name" value="LytTR"/>
    <property type="match status" value="1"/>
</dbReference>
<proteinExistence type="predicted"/>
<reference evidence="2 3" key="1">
    <citation type="submission" date="2024-04" db="EMBL/GenBank/DDBJ databases">
        <title>Human intestinal bacterial collection.</title>
        <authorList>
            <person name="Pauvert C."/>
            <person name="Hitch T.C.A."/>
            <person name="Clavel T."/>
        </authorList>
    </citation>
    <scope>NUCLEOTIDE SEQUENCE [LARGE SCALE GENOMIC DNA]</scope>
    <source>
        <strain evidence="2 3">CLA-AA-H181</strain>
    </source>
</reference>
<dbReference type="PROSITE" id="PS50930">
    <property type="entry name" value="HTH_LYTTR"/>
    <property type="match status" value="1"/>
</dbReference>
<gene>
    <name evidence="2" type="ORF">AAAU18_08395</name>
</gene>
<dbReference type="Proteomes" id="UP001494672">
    <property type="component" value="Unassembled WGS sequence"/>
</dbReference>
<name>A0ABV1IBA9_9FIRM</name>
<organism evidence="2 3">
    <name type="scientific">Coprococcus aceti</name>
    <dbReference type="NCBI Taxonomy" id="2981786"/>
    <lineage>
        <taxon>Bacteria</taxon>
        <taxon>Bacillati</taxon>
        <taxon>Bacillota</taxon>
        <taxon>Clostridia</taxon>
        <taxon>Lachnospirales</taxon>
        <taxon>Lachnospiraceae</taxon>
        <taxon>Coprococcus</taxon>
    </lineage>
</organism>
<evidence type="ECO:0000313" key="2">
    <source>
        <dbReference type="EMBL" id="MEQ2592922.1"/>
    </source>
</evidence>
<dbReference type="PANTHER" id="PTHR37299:SF1">
    <property type="entry name" value="STAGE 0 SPORULATION PROTEIN A HOMOLOG"/>
    <property type="match status" value="1"/>
</dbReference>
<dbReference type="InterPro" id="IPR046947">
    <property type="entry name" value="LytR-like"/>
</dbReference>
<dbReference type="GO" id="GO:0003677">
    <property type="term" value="F:DNA binding"/>
    <property type="evidence" value="ECO:0007669"/>
    <property type="project" value="UniProtKB-KW"/>
</dbReference>
<keyword evidence="2" id="KW-0238">DNA-binding</keyword>
<evidence type="ECO:0000259" key="1">
    <source>
        <dbReference type="PROSITE" id="PS50930"/>
    </source>
</evidence>
<dbReference type="InterPro" id="IPR007492">
    <property type="entry name" value="LytTR_DNA-bd_dom"/>
</dbReference>
<dbReference type="PANTHER" id="PTHR37299">
    <property type="entry name" value="TRANSCRIPTIONAL REGULATOR-RELATED"/>
    <property type="match status" value="1"/>
</dbReference>
<accession>A0ABV1IBA9</accession>
<dbReference type="Pfam" id="PF04397">
    <property type="entry name" value="LytTR"/>
    <property type="match status" value="1"/>
</dbReference>
<dbReference type="EMBL" id="JBBNGJ010000005">
    <property type="protein sequence ID" value="MEQ2592922.1"/>
    <property type="molecule type" value="Genomic_DNA"/>
</dbReference>
<comment type="caution">
    <text evidence="2">The sequence shown here is derived from an EMBL/GenBank/DDBJ whole genome shotgun (WGS) entry which is preliminary data.</text>
</comment>
<keyword evidence="3" id="KW-1185">Reference proteome</keyword>